<evidence type="ECO:0000313" key="12">
    <source>
        <dbReference type="EMBL" id="VDD91194.1"/>
    </source>
</evidence>
<reference evidence="12 13" key="2">
    <citation type="submission" date="2018-10" db="EMBL/GenBank/DDBJ databases">
        <authorList>
            <consortium name="Pathogen Informatics"/>
        </authorList>
    </citation>
    <scope>NUCLEOTIDE SEQUENCE [LARGE SCALE GENOMIC DNA]</scope>
</reference>
<keyword evidence="4 10" id="KW-1133">Transmembrane helix</keyword>
<dbReference type="GO" id="GO:0030553">
    <property type="term" value="F:cGMP binding"/>
    <property type="evidence" value="ECO:0007669"/>
    <property type="project" value="TreeGrafter"/>
</dbReference>
<dbReference type="STRING" id="51028.A0A0N4V7R1"/>
<keyword evidence="13" id="KW-1185">Reference proteome</keyword>
<organism evidence="14">
    <name type="scientific">Enterobius vermicularis</name>
    <name type="common">Human pinworm</name>
    <dbReference type="NCBI Taxonomy" id="51028"/>
    <lineage>
        <taxon>Eukaryota</taxon>
        <taxon>Metazoa</taxon>
        <taxon>Ecdysozoa</taxon>
        <taxon>Nematoda</taxon>
        <taxon>Chromadorea</taxon>
        <taxon>Rhabditida</taxon>
        <taxon>Spirurina</taxon>
        <taxon>Oxyuridomorpha</taxon>
        <taxon>Oxyuroidea</taxon>
        <taxon>Oxyuridae</taxon>
        <taxon>Enterobius</taxon>
    </lineage>
</organism>
<feature type="region of interest" description="Disordered" evidence="9">
    <location>
        <begin position="1"/>
        <end position="25"/>
    </location>
</feature>
<dbReference type="InterPro" id="IPR014710">
    <property type="entry name" value="RmlC-like_jellyroll"/>
</dbReference>
<dbReference type="EMBL" id="UXUI01008321">
    <property type="protein sequence ID" value="VDD91194.1"/>
    <property type="molecule type" value="Genomic_DNA"/>
</dbReference>
<dbReference type="FunFam" id="1.10.287.630:FF:000001">
    <property type="entry name" value="Cyclic nucleotide-gated channel alpha 3"/>
    <property type="match status" value="1"/>
</dbReference>
<dbReference type="GO" id="GO:0017071">
    <property type="term" value="C:intracellular cyclic nucleotide activated cation channel complex"/>
    <property type="evidence" value="ECO:0007669"/>
    <property type="project" value="TreeGrafter"/>
</dbReference>
<evidence type="ECO:0000256" key="7">
    <source>
        <dbReference type="ARBA" id="ARBA00023286"/>
    </source>
</evidence>
<dbReference type="InterPro" id="IPR018488">
    <property type="entry name" value="cNMP-bd_CS"/>
</dbReference>
<dbReference type="Proteomes" id="UP000274131">
    <property type="component" value="Unassembled WGS sequence"/>
</dbReference>
<dbReference type="PANTHER" id="PTHR45638:SF1">
    <property type="entry name" value="CYCLIC NUCLEOTIDE-GATED ION CHANNEL SUBUNIT B, ISOFORM A"/>
    <property type="match status" value="1"/>
</dbReference>
<dbReference type="SUPFAM" id="SSF81324">
    <property type="entry name" value="Voltage-gated potassium channels"/>
    <property type="match status" value="1"/>
</dbReference>
<dbReference type="InterPro" id="IPR005821">
    <property type="entry name" value="Ion_trans_dom"/>
</dbReference>
<dbReference type="PROSITE" id="PS50042">
    <property type="entry name" value="CNMP_BINDING_3"/>
    <property type="match status" value="1"/>
</dbReference>
<evidence type="ECO:0000259" key="11">
    <source>
        <dbReference type="PROSITE" id="PS50042"/>
    </source>
</evidence>
<dbReference type="Gene3D" id="1.10.287.70">
    <property type="match status" value="1"/>
</dbReference>
<sequence length="586" mass="67615">MAEEMEKEVESAETTTTGGSAEDTNKHRPSLLSFIGLQVNQQSTVYILFIKFSEYKYVIWLTALTLTFIYNALVIPMRSTYPYQSDSNLKYWLIADYISDTMYIADIVLVKPRLIFMRGGIPVTDRKETRKNYWSSVRFKLDLLSLIPLDFMYFCTGPIAIWRFSRVMKIATFWELFDLLDNAFSTAFLIRVTKTLFYMLYIIHCNSCLYYMISAWEGFGQIAYRINGRWYVNKWAYTNQGNAYIRCFYFVAAVATSIGSNPAPTNVIEYIYMTFSWMMGVFVFALLLGQIKDIVSNANRNRENYRQTMDAVLGECSNLGLPKQTIDRVRDWFNYTWQQQKTLDEQKLIDKLPLKLQTDLALSVHYNTFSKVQLFQDCDRTLIRELVLKLRPVIFLPGDWVCKKGDVGKEMYIVNNGVLQIIGGPNNTTVFAELTEGSVFGEISLLAIGGNNRRTANIRSKGYSTLFVLSKEDLNDVIKDYPAAQKLLKRKAKQMLSKDSKAKDAEGEKKQKTLEEICQVTARIETPRMLSTVVEVLPRQSVTYQHLQNILGKQMSTFIILSNPAKKQYWRDQSLKMKPIFSNQLG</sequence>
<evidence type="ECO:0000313" key="14">
    <source>
        <dbReference type="WBParaSite" id="EVEC_0000633401-mRNA-1"/>
    </source>
</evidence>
<protein>
    <submittedName>
        <fullName evidence="14">Cyclic nucleotide-binding domain-containing protein</fullName>
    </submittedName>
</protein>
<keyword evidence="8" id="KW-0407">Ion channel</keyword>
<dbReference type="GO" id="GO:0005223">
    <property type="term" value="F:intracellularly cGMP-activated cation channel activity"/>
    <property type="evidence" value="ECO:0007669"/>
    <property type="project" value="TreeGrafter"/>
</dbReference>
<evidence type="ECO:0000256" key="8">
    <source>
        <dbReference type="ARBA" id="ARBA00023303"/>
    </source>
</evidence>
<dbReference type="Pfam" id="PF00027">
    <property type="entry name" value="cNMP_binding"/>
    <property type="match status" value="1"/>
</dbReference>
<dbReference type="InterPro" id="IPR000595">
    <property type="entry name" value="cNMP-bd_dom"/>
</dbReference>
<keyword evidence="7" id="KW-1071">Ligand-gated ion channel</keyword>
<dbReference type="GO" id="GO:0005222">
    <property type="term" value="F:intracellularly cAMP-activated cation channel activity"/>
    <property type="evidence" value="ECO:0007669"/>
    <property type="project" value="TreeGrafter"/>
</dbReference>
<dbReference type="PANTHER" id="PTHR45638">
    <property type="entry name" value="CYCLIC NUCLEOTIDE-GATED CATION CHANNEL SUBUNIT A"/>
    <property type="match status" value="1"/>
</dbReference>
<feature type="transmembrane region" description="Helical" evidence="10">
    <location>
        <begin position="143"/>
        <end position="164"/>
    </location>
</feature>
<dbReference type="Pfam" id="PF00520">
    <property type="entry name" value="Ion_trans"/>
    <property type="match status" value="1"/>
</dbReference>
<keyword evidence="2" id="KW-0813">Transport</keyword>
<dbReference type="FunFam" id="2.60.120.10:FF:000078">
    <property type="entry name" value="Cyclic nucleotide-gated channel"/>
    <property type="match status" value="1"/>
</dbReference>
<reference evidence="14" key="1">
    <citation type="submission" date="2017-02" db="UniProtKB">
        <authorList>
            <consortium name="WormBaseParasite"/>
        </authorList>
    </citation>
    <scope>IDENTIFICATION</scope>
</reference>
<dbReference type="InterPro" id="IPR050866">
    <property type="entry name" value="CNG_cation_channel"/>
</dbReference>
<dbReference type="Gene3D" id="2.60.120.10">
    <property type="entry name" value="Jelly Rolls"/>
    <property type="match status" value="1"/>
</dbReference>
<dbReference type="SMART" id="SM00100">
    <property type="entry name" value="cNMP"/>
    <property type="match status" value="1"/>
</dbReference>
<dbReference type="WBParaSite" id="EVEC_0000633401-mRNA-1">
    <property type="protein sequence ID" value="EVEC_0000633401-mRNA-1"/>
    <property type="gene ID" value="EVEC_0000633401"/>
</dbReference>
<dbReference type="Gene3D" id="1.10.287.630">
    <property type="entry name" value="Helix hairpin bin"/>
    <property type="match status" value="1"/>
</dbReference>
<feature type="transmembrane region" description="Helical" evidence="10">
    <location>
        <begin position="243"/>
        <end position="264"/>
    </location>
</feature>
<feature type="transmembrane region" description="Helical" evidence="10">
    <location>
        <begin position="89"/>
        <end position="110"/>
    </location>
</feature>
<comment type="subcellular location">
    <subcellularLocation>
        <location evidence="1">Membrane</location>
        <topology evidence="1">Multi-pass membrane protein</topology>
    </subcellularLocation>
</comment>
<keyword evidence="6 10" id="KW-0472">Membrane</keyword>
<evidence type="ECO:0000256" key="9">
    <source>
        <dbReference type="SAM" id="MobiDB-lite"/>
    </source>
</evidence>
<gene>
    <name evidence="12" type="ORF">EVEC_LOCUS5945</name>
</gene>
<keyword evidence="5" id="KW-0406">Ion transport</keyword>
<dbReference type="GO" id="GO:0044877">
    <property type="term" value="F:protein-containing complex binding"/>
    <property type="evidence" value="ECO:0007669"/>
    <property type="project" value="TreeGrafter"/>
</dbReference>
<feature type="transmembrane region" description="Helical" evidence="10">
    <location>
        <begin position="57"/>
        <end position="77"/>
    </location>
</feature>
<dbReference type="OrthoDB" id="421226at2759"/>
<evidence type="ECO:0000256" key="3">
    <source>
        <dbReference type="ARBA" id="ARBA00022692"/>
    </source>
</evidence>
<name>A0A0N4V7R1_ENTVE</name>
<evidence type="ECO:0000256" key="5">
    <source>
        <dbReference type="ARBA" id="ARBA00023065"/>
    </source>
</evidence>
<evidence type="ECO:0000256" key="10">
    <source>
        <dbReference type="SAM" id="Phobius"/>
    </source>
</evidence>
<feature type="domain" description="Cyclic nucleotide-binding" evidence="11">
    <location>
        <begin position="374"/>
        <end position="478"/>
    </location>
</feature>
<evidence type="ECO:0000256" key="6">
    <source>
        <dbReference type="ARBA" id="ARBA00023136"/>
    </source>
</evidence>
<dbReference type="PROSITE" id="PS00888">
    <property type="entry name" value="CNMP_BINDING_1"/>
    <property type="match status" value="1"/>
</dbReference>
<dbReference type="FunFam" id="1.10.287.70:FF:000072">
    <property type="entry name" value="Cyclic nucleotide gated channel beta 3"/>
    <property type="match status" value="1"/>
</dbReference>
<evidence type="ECO:0000256" key="2">
    <source>
        <dbReference type="ARBA" id="ARBA00022448"/>
    </source>
</evidence>
<evidence type="ECO:0000256" key="4">
    <source>
        <dbReference type="ARBA" id="ARBA00022989"/>
    </source>
</evidence>
<dbReference type="GO" id="GO:0005886">
    <property type="term" value="C:plasma membrane"/>
    <property type="evidence" value="ECO:0007669"/>
    <property type="project" value="TreeGrafter"/>
</dbReference>
<keyword evidence="3 10" id="KW-0812">Transmembrane</keyword>
<evidence type="ECO:0000313" key="13">
    <source>
        <dbReference type="Proteomes" id="UP000274131"/>
    </source>
</evidence>
<accession>A0A0N4V7R1</accession>
<dbReference type="AlphaFoldDB" id="A0A0N4V7R1"/>
<evidence type="ECO:0000256" key="1">
    <source>
        <dbReference type="ARBA" id="ARBA00004141"/>
    </source>
</evidence>
<dbReference type="CDD" id="cd00038">
    <property type="entry name" value="CAP_ED"/>
    <property type="match status" value="1"/>
</dbReference>
<proteinExistence type="predicted"/>
<feature type="transmembrane region" description="Helical" evidence="10">
    <location>
        <begin position="270"/>
        <end position="291"/>
    </location>
</feature>
<dbReference type="InterPro" id="IPR018490">
    <property type="entry name" value="cNMP-bd_dom_sf"/>
</dbReference>
<dbReference type="SUPFAM" id="SSF51206">
    <property type="entry name" value="cAMP-binding domain-like"/>
    <property type="match status" value="1"/>
</dbReference>
<dbReference type="PROSITE" id="PS00889">
    <property type="entry name" value="CNMP_BINDING_2"/>
    <property type="match status" value="1"/>
</dbReference>